<feature type="region of interest" description="Disordered" evidence="2">
    <location>
        <begin position="1127"/>
        <end position="1185"/>
    </location>
</feature>
<feature type="compositionally biased region" description="Basic and acidic residues" evidence="2">
    <location>
        <begin position="1552"/>
        <end position="1570"/>
    </location>
</feature>
<feature type="compositionally biased region" description="Basic and acidic residues" evidence="2">
    <location>
        <begin position="387"/>
        <end position="405"/>
    </location>
</feature>
<evidence type="ECO:0000259" key="3">
    <source>
        <dbReference type="Pfam" id="PF03399"/>
    </source>
</evidence>
<dbReference type="EMBL" id="LKCN02000018">
    <property type="protein sequence ID" value="RCI08779.1"/>
    <property type="molecule type" value="Genomic_DNA"/>
</dbReference>
<feature type="region of interest" description="Disordered" evidence="2">
    <location>
        <begin position="200"/>
        <end position="246"/>
    </location>
</feature>
<dbReference type="Gene3D" id="1.25.40.990">
    <property type="match status" value="1"/>
</dbReference>
<feature type="region of interest" description="Disordered" evidence="2">
    <location>
        <begin position="258"/>
        <end position="299"/>
    </location>
</feature>
<proteinExistence type="predicted"/>
<feature type="compositionally biased region" description="Basic and acidic residues" evidence="2">
    <location>
        <begin position="1626"/>
        <end position="1644"/>
    </location>
</feature>
<dbReference type="OrthoDB" id="264795at2759"/>
<dbReference type="GO" id="GO:0042274">
    <property type="term" value="P:ribosomal small subunit biogenesis"/>
    <property type="evidence" value="ECO:0007669"/>
    <property type="project" value="InterPro"/>
</dbReference>
<feature type="coiled-coil region" evidence="1">
    <location>
        <begin position="1453"/>
        <end position="1480"/>
    </location>
</feature>
<gene>
    <name evidence="4" type="ORF">L249_4803</name>
</gene>
<feature type="compositionally biased region" description="Acidic residues" evidence="2">
    <location>
        <begin position="201"/>
        <end position="217"/>
    </location>
</feature>
<evidence type="ECO:0000256" key="1">
    <source>
        <dbReference type="SAM" id="Coils"/>
    </source>
</evidence>
<protein>
    <recommendedName>
        <fullName evidence="3">SAC3/GANP/THP3 conserved domain-containing protein</fullName>
    </recommendedName>
</protein>
<dbReference type="InterPro" id="IPR045107">
    <property type="entry name" value="SAC3/GANP/THP3"/>
</dbReference>
<evidence type="ECO:0000313" key="5">
    <source>
        <dbReference type="Proteomes" id="UP000253664"/>
    </source>
</evidence>
<feature type="region of interest" description="Disordered" evidence="2">
    <location>
        <begin position="1760"/>
        <end position="1835"/>
    </location>
</feature>
<feature type="compositionally biased region" description="Basic and acidic residues" evidence="2">
    <location>
        <begin position="1526"/>
        <end position="1543"/>
    </location>
</feature>
<dbReference type="STRING" id="1330021.A0A367L2X6"/>
<sequence length="1878" mass="207791">MPRGKWINKKTAQHFTLVHRPQNDPLIHDDNAPSMVLNPTGSSKAKHLDDLASELGLDAATIRANEGEAASYGVFFDDSEYDYMQHLRDLNTGGGDVVFVESNPAASKGKGKQKLSLEEALRSLDLEHKSTSVLDEEMLPSKNLTRVTYEAQQDVPDCIRGFQPDMDPRLREVLEALDDDAYVDDDDDIFQTLAKDGRELDDFEFDDEDDEGGWESDDTAKPAKEYNEPVPDLVPTSDNLPEQGPSQDWLRDFNKFKKDQNKSGMPATASHSEMQSAWTTTTNGGKRKKRKGALTDASSYSMTSSSLVRTEQMNLLDARFEKLEERYNEDLDDDAGSVSVVSTASSTTGPVRGDFDDILDEFLGNYSKPGKRTSKKSKAQTGLQQLDEIRRELGPPRDPFLRDLDDTSFDGPRSIAETSSSSVVMAGDDVEDVQDVQEGLADRIHQKLRAHGIKPPAWPSAPGATENHQEMSRFRDLYEAYRHKVRAALTKEGLIDDPDKRKRLSDAIEFKGICEEMCPEYETITRISEHDVNRPERDPQTGVVLVQKMVKKLARSAAGQEAPLPMDVRSALTLQRTLDYLVDMVLRQDSNLSSVHPFLWDRTRAIRRDFAFFSSMSEAEVRSQVYVLENITRFHVTSLHLLSRGTKKEDTFVEQQELEQLGKTLLSLRDVYDDCNEQGIACENEAEFRAYFVLFHGRDTGILETLQRQWRPNLWQDSDEIRTAVTLVEALQNTQEIIGSRKDGHAGPLLAASGPNVAYFDIVEDAMVSYTMACFAECHFQHLRRSLLATVKRSLARPKSPIEDVTAADLNEFLRFDMVEQAIEFARLHSLDFVPDQQFPTDIARQFLVLNDRAPLPHVRLEHQFSQSLVEKKRGTASLPDVIHMTIFEGANGRQTISNGVDGHDSSSVQDDHRSPFVEDVHYNPFAQVVPETQVWLHKGHRVRDRPVESAAERTSEAGSSKAKDMTFKNSAFIMESGTRLDSVATDDAARSLVLGLEDGLANLLLDTEEDAQDAAAASQHKRQLYNPFASDSGSTEAGGAKTSSRLPTLEEIRSKEQGHFLRGVPRKTIFTPKDASAPAKTNPFASPLQLPPQLKTGFGASKPNPFAPNPSSVSVPVNNPFAAPVQPSTGSAFPGSAASNAPSQNWHNPFAPTPQVVERQDTDSSRTRPNPFASLNKPDAGVAATTSSSVLPSIGKHSELAVPAASSAASSHMFGLGAGSTSSIQNASPFMTAANHQNEQPSSTMERAGASFAPSMALPGLPQAVPVQQSSSPAIDEPKHQNMAGSIPGERSVPAKAVEAQAQPQSATEAQPRSGEPRLELVPASSAPASSAVEKVSEAPEVNSPAEETTTKKQELLAGFTNWYVNGDNGLMSDFLLNTVTRITENAWEIFQREEEERKAREEREILEARGQQFRKHKTASKVLRHWRQVAKARSLARVARAGRDAMREHILERMKAKRDAAMNARREIEQRQEKTMQEFRQLLKSQREAREALLASGVLSGVRGEREAADRIVADDSVASDVSEPSKSKSEPRKSESEPRKKPNGAPKEVSNDKPNETDKEAPREHRLTNFQRAFASKSVKESPKTDSPKTDKAPREHPKTDFRRSASTKAGKDSPKTNSPKTDSPKTDSPKTDKAPREHRMTNFQRAFASKSVKASREHPTTDFRRSTSSSTTQPRQSSSPISPYWTLKAMGIVPLPDGTAVPEIMAPEMRKRFRTLPSVEQIRNRRIAAVKALDEALEGTAESRAKFLAEYKSPLALSKRKRAGEDDVNDGSKRRAAAGEGASSVVRSSPSATNKRKRSSLSGAVDDDDDDDDDNEDNESSDRGSLPQSVIMGEKMIAELRALRADLEEGAAWFRAESEKMMRENERRRQGGSE</sequence>
<feature type="compositionally biased region" description="Basic and acidic residues" evidence="2">
    <location>
        <begin position="1049"/>
        <end position="1060"/>
    </location>
</feature>
<feature type="compositionally biased region" description="Basic and acidic residues" evidence="2">
    <location>
        <begin position="1658"/>
        <end position="1669"/>
    </location>
</feature>
<dbReference type="Proteomes" id="UP000253664">
    <property type="component" value="Unassembled WGS sequence"/>
</dbReference>
<feature type="compositionally biased region" description="Polar residues" evidence="2">
    <location>
        <begin position="269"/>
        <end position="278"/>
    </location>
</feature>
<keyword evidence="1" id="KW-0175">Coiled coil</keyword>
<comment type="caution">
    <text evidence="4">The sequence shown here is derived from an EMBL/GenBank/DDBJ whole genome shotgun (WGS) entry which is preliminary data.</text>
</comment>
<accession>A0A367L2X6</accession>
<dbReference type="PANTHER" id="PTHR12436">
    <property type="entry name" value="80 KDA MCM3-ASSOCIATED PROTEIN"/>
    <property type="match status" value="1"/>
</dbReference>
<feature type="compositionally biased region" description="Polar residues" evidence="2">
    <location>
        <begin position="1303"/>
        <end position="1312"/>
    </location>
</feature>
<dbReference type="InterPro" id="IPR005062">
    <property type="entry name" value="SAC3/GANP/THP3_conserved"/>
</dbReference>
<feature type="region of interest" description="Disordered" evidence="2">
    <location>
        <begin position="1027"/>
        <end position="1113"/>
    </location>
</feature>
<dbReference type="InterPro" id="IPR007307">
    <property type="entry name" value="Ltv1"/>
</dbReference>
<reference evidence="4 5" key="1">
    <citation type="journal article" date="2015" name="BMC Genomics">
        <title>Insights from the genome of Ophiocordyceps polyrhachis-furcata to pathogenicity and host specificity in insect fungi.</title>
        <authorList>
            <person name="Wichadakul D."/>
            <person name="Kobmoo N."/>
            <person name="Ingsriswang S."/>
            <person name="Tangphatsornruang S."/>
            <person name="Chantasingh D."/>
            <person name="Luangsa-ard J.J."/>
            <person name="Eurwilaichitr L."/>
        </authorList>
    </citation>
    <scope>NUCLEOTIDE SEQUENCE [LARGE SCALE GENOMIC DNA]</scope>
    <source>
        <strain evidence="4 5">BCC 54312</strain>
    </source>
</reference>
<dbReference type="Pfam" id="PF04180">
    <property type="entry name" value="LTV"/>
    <property type="match status" value="1"/>
</dbReference>
<dbReference type="PANTHER" id="PTHR12436:SF3">
    <property type="entry name" value="GERMINAL-CENTER ASSOCIATED NUCLEAR PROTEIN"/>
    <property type="match status" value="1"/>
</dbReference>
<name>A0A367L2X6_9HYPO</name>
<feature type="region of interest" description="Disordered" evidence="2">
    <location>
        <begin position="1264"/>
        <end position="1354"/>
    </location>
</feature>
<dbReference type="Pfam" id="PF03399">
    <property type="entry name" value="SAC3_GANP"/>
    <property type="match status" value="1"/>
</dbReference>
<feature type="compositionally biased region" description="Polar residues" evidence="2">
    <location>
        <begin position="1030"/>
        <end position="1047"/>
    </location>
</feature>
<dbReference type="GO" id="GO:0070390">
    <property type="term" value="C:transcription export complex 2"/>
    <property type="evidence" value="ECO:0007669"/>
    <property type="project" value="TreeGrafter"/>
</dbReference>
<feature type="region of interest" description="Disordered" evidence="2">
    <location>
        <begin position="1512"/>
        <end position="1687"/>
    </location>
</feature>
<organism evidence="4 5">
    <name type="scientific">Ophiocordyceps polyrhachis-furcata BCC 54312</name>
    <dbReference type="NCBI Taxonomy" id="1330021"/>
    <lineage>
        <taxon>Eukaryota</taxon>
        <taxon>Fungi</taxon>
        <taxon>Dikarya</taxon>
        <taxon>Ascomycota</taxon>
        <taxon>Pezizomycotina</taxon>
        <taxon>Sordariomycetes</taxon>
        <taxon>Hypocreomycetidae</taxon>
        <taxon>Hypocreales</taxon>
        <taxon>Ophiocordycipitaceae</taxon>
        <taxon>Ophiocordyceps</taxon>
    </lineage>
</organism>
<feature type="compositionally biased region" description="Basic and acidic residues" evidence="2">
    <location>
        <begin position="1581"/>
        <end position="1618"/>
    </location>
</feature>
<feature type="compositionally biased region" description="Basic and acidic residues" evidence="2">
    <location>
        <begin position="218"/>
        <end position="227"/>
    </location>
</feature>
<evidence type="ECO:0000256" key="2">
    <source>
        <dbReference type="SAM" id="MobiDB-lite"/>
    </source>
</evidence>
<feature type="region of interest" description="Disordered" evidence="2">
    <location>
        <begin position="366"/>
        <end position="411"/>
    </location>
</feature>
<keyword evidence="5" id="KW-1185">Reference proteome</keyword>
<feature type="compositionally biased region" description="Acidic residues" evidence="2">
    <location>
        <begin position="1809"/>
        <end position="1823"/>
    </location>
</feature>
<dbReference type="GO" id="GO:0006406">
    <property type="term" value="P:mRNA export from nucleus"/>
    <property type="evidence" value="ECO:0007669"/>
    <property type="project" value="TreeGrafter"/>
</dbReference>
<dbReference type="GO" id="GO:0005737">
    <property type="term" value="C:cytoplasm"/>
    <property type="evidence" value="ECO:0007669"/>
    <property type="project" value="TreeGrafter"/>
</dbReference>
<feature type="compositionally biased region" description="Basic residues" evidence="2">
    <location>
        <begin position="369"/>
        <end position="378"/>
    </location>
</feature>
<feature type="compositionally biased region" description="Low complexity" evidence="2">
    <location>
        <begin position="1323"/>
        <end position="1343"/>
    </location>
</feature>
<feature type="compositionally biased region" description="Polar residues" evidence="2">
    <location>
        <begin position="1127"/>
        <end position="1148"/>
    </location>
</feature>
<evidence type="ECO:0000313" key="4">
    <source>
        <dbReference type="EMBL" id="RCI08779.1"/>
    </source>
</evidence>
<feature type="compositionally biased region" description="Polar residues" evidence="2">
    <location>
        <begin position="236"/>
        <end position="246"/>
    </location>
</feature>
<feature type="compositionally biased region" description="Low complexity" evidence="2">
    <location>
        <begin position="1670"/>
        <end position="1687"/>
    </location>
</feature>
<feature type="domain" description="SAC3/GANP/THP3 conserved" evidence="3">
    <location>
        <begin position="517"/>
        <end position="833"/>
    </location>
</feature>